<dbReference type="GO" id="GO:0061630">
    <property type="term" value="F:ubiquitin protein ligase activity"/>
    <property type="evidence" value="ECO:0007669"/>
    <property type="project" value="InterPro"/>
</dbReference>
<reference evidence="6 8" key="2">
    <citation type="journal article" date="2013" name="Nature">
        <title>Insights into bilaterian evolution from three spiralian genomes.</title>
        <authorList>
            <person name="Simakov O."/>
            <person name="Marletaz F."/>
            <person name="Cho S.J."/>
            <person name="Edsinger-Gonzales E."/>
            <person name="Havlak P."/>
            <person name="Hellsten U."/>
            <person name="Kuo D.H."/>
            <person name="Larsson T."/>
            <person name="Lv J."/>
            <person name="Arendt D."/>
            <person name="Savage R."/>
            <person name="Osoegawa K."/>
            <person name="de Jong P."/>
            <person name="Grimwood J."/>
            <person name="Chapman J.A."/>
            <person name="Shapiro H."/>
            <person name="Aerts A."/>
            <person name="Otillar R.P."/>
            <person name="Terry A.Y."/>
            <person name="Boore J.L."/>
            <person name="Grigoriev I.V."/>
            <person name="Lindberg D.R."/>
            <person name="Seaver E.C."/>
            <person name="Weisblat D.A."/>
            <person name="Putnam N.H."/>
            <person name="Rokhsar D.S."/>
        </authorList>
    </citation>
    <scope>NUCLEOTIDE SEQUENCE</scope>
    <source>
        <strain evidence="6 8">I ESC-2004</strain>
    </source>
</reference>
<dbReference type="GO" id="GO:0008270">
    <property type="term" value="F:zinc ion binding"/>
    <property type="evidence" value="ECO:0007669"/>
    <property type="project" value="UniProtKB-KW"/>
</dbReference>
<reference evidence="7" key="3">
    <citation type="submission" date="2015-06" db="UniProtKB">
        <authorList>
            <consortium name="EnsemblMetazoa"/>
        </authorList>
    </citation>
    <scope>IDENTIFICATION</scope>
</reference>
<evidence type="ECO:0000313" key="7">
    <source>
        <dbReference type="EnsemblMetazoa" id="CapteP219559"/>
    </source>
</evidence>
<dbReference type="PROSITE" id="PS50089">
    <property type="entry name" value="ZF_RING_2"/>
    <property type="match status" value="1"/>
</dbReference>
<evidence type="ECO:0000256" key="1">
    <source>
        <dbReference type="ARBA" id="ARBA00022771"/>
    </source>
</evidence>
<dbReference type="GO" id="GO:0006511">
    <property type="term" value="P:ubiquitin-dependent protein catabolic process"/>
    <property type="evidence" value="ECO:0007669"/>
    <property type="project" value="TreeGrafter"/>
</dbReference>
<dbReference type="GO" id="GO:0006397">
    <property type="term" value="P:mRNA processing"/>
    <property type="evidence" value="ECO:0007669"/>
    <property type="project" value="InterPro"/>
</dbReference>
<dbReference type="EMBL" id="AMQN01011962">
    <property type="status" value="NOT_ANNOTATED_CDS"/>
    <property type="molecule type" value="Genomic_DNA"/>
</dbReference>
<dbReference type="HOGENOM" id="CLU_772200_0_0_1"/>
<keyword evidence="2" id="KW-0862">Zinc</keyword>
<dbReference type="InterPro" id="IPR033489">
    <property type="entry name" value="RBBP6"/>
</dbReference>
<accession>R7TUM5</accession>
<feature type="domain" description="RING-type" evidence="5">
    <location>
        <begin position="297"/>
        <end position="338"/>
    </location>
</feature>
<dbReference type="SUPFAM" id="SSF57850">
    <property type="entry name" value="RING/U-box"/>
    <property type="match status" value="1"/>
</dbReference>
<dbReference type="EMBL" id="AMQN01011961">
    <property type="status" value="NOT_ANNOTATED_CDS"/>
    <property type="molecule type" value="Genomic_DNA"/>
</dbReference>
<dbReference type="InterPro" id="IPR001841">
    <property type="entry name" value="Znf_RING"/>
</dbReference>
<evidence type="ECO:0000256" key="3">
    <source>
        <dbReference type="PROSITE-ProRule" id="PRU00175"/>
    </source>
</evidence>
<evidence type="ECO:0000256" key="2">
    <source>
        <dbReference type="ARBA" id="ARBA00022833"/>
    </source>
</evidence>
<feature type="region of interest" description="Disordered" evidence="4">
    <location>
        <begin position="192"/>
        <end position="219"/>
    </location>
</feature>
<dbReference type="AlphaFoldDB" id="R7TUM5"/>
<keyword evidence="1 3" id="KW-0863">Zinc-finger</keyword>
<dbReference type="PANTHER" id="PTHR15439">
    <property type="entry name" value="RETINOBLASTOMA-BINDING PROTEIN 6"/>
    <property type="match status" value="1"/>
</dbReference>
<name>R7TUM5_CAPTE</name>
<dbReference type="Proteomes" id="UP000014760">
    <property type="component" value="Unassembled WGS sequence"/>
</dbReference>
<evidence type="ECO:0000313" key="6">
    <source>
        <dbReference type="EMBL" id="ELT95176.1"/>
    </source>
</evidence>
<evidence type="ECO:0000256" key="4">
    <source>
        <dbReference type="SAM" id="MobiDB-lite"/>
    </source>
</evidence>
<evidence type="ECO:0000259" key="5">
    <source>
        <dbReference type="PROSITE" id="PS50089"/>
    </source>
</evidence>
<dbReference type="Gene3D" id="3.30.40.10">
    <property type="entry name" value="Zinc/RING finger domain, C3HC4 (zinc finger)"/>
    <property type="match status" value="1"/>
</dbReference>
<proteinExistence type="predicted"/>
<reference evidence="8" key="1">
    <citation type="submission" date="2012-12" db="EMBL/GenBank/DDBJ databases">
        <authorList>
            <person name="Hellsten U."/>
            <person name="Grimwood J."/>
            <person name="Chapman J.A."/>
            <person name="Shapiro H."/>
            <person name="Aerts A."/>
            <person name="Otillar R.P."/>
            <person name="Terry A.Y."/>
            <person name="Boore J.L."/>
            <person name="Simakov O."/>
            <person name="Marletaz F."/>
            <person name="Cho S.-J."/>
            <person name="Edsinger-Gonzales E."/>
            <person name="Havlak P."/>
            <person name="Kuo D.-H."/>
            <person name="Larsson T."/>
            <person name="Lv J."/>
            <person name="Arendt D."/>
            <person name="Savage R."/>
            <person name="Osoegawa K."/>
            <person name="de Jong P."/>
            <person name="Lindberg D.R."/>
            <person name="Seaver E.C."/>
            <person name="Weisblat D.A."/>
            <person name="Putnam N.H."/>
            <person name="Grigoriev I.V."/>
            <person name="Rokhsar D.S."/>
        </authorList>
    </citation>
    <scope>NUCLEOTIDE SEQUENCE</scope>
    <source>
        <strain evidence="8">I ESC-2004</strain>
    </source>
</reference>
<organism evidence="6">
    <name type="scientific">Capitella teleta</name>
    <name type="common">Polychaete worm</name>
    <dbReference type="NCBI Taxonomy" id="283909"/>
    <lineage>
        <taxon>Eukaryota</taxon>
        <taxon>Metazoa</taxon>
        <taxon>Spiralia</taxon>
        <taxon>Lophotrochozoa</taxon>
        <taxon>Annelida</taxon>
        <taxon>Polychaeta</taxon>
        <taxon>Sedentaria</taxon>
        <taxon>Scolecida</taxon>
        <taxon>Capitellidae</taxon>
        <taxon>Capitella</taxon>
    </lineage>
</organism>
<dbReference type="SMART" id="SM00184">
    <property type="entry name" value="RING"/>
    <property type="match status" value="1"/>
</dbReference>
<dbReference type="OrthoDB" id="106784at2759"/>
<evidence type="ECO:0000313" key="8">
    <source>
        <dbReference type="Proteomes" id="UP000014760"/>
    </source>
</evidence>
<keyword evidence="8" id="KW-1185">Reference proteome</keyword>
<protein>
    <recommendedName>
        <fullName evidence="5">RING-type domain-containing protein</fullName>
    </recommendedName>
</protein>
<dbReference type="GO" id="GO:0005634">
    <property type="term" value="C:nucleus"/>
    <property type="evidence" value="ECO:0007669"/>
    <property type="project" value="TreeGrafter"/>
</dbReference>
<sequence length="359" mass="40728">MTSPRRYNTTHSVLTTLLLYTLTDYSVFLKIRDQKPELGLHIRPRSYEFITGSVCYSASRPYFPGEETQPPQGNEKTRKEVHRRVFLGEDLISTTSLPFLPSFSYIIKEKNREEGNQKIISFLDMTKIRDLRHVCDLAFTEASEDEKVAAMIYQSTKDYLPVNWQGFCTICWKSGHVTERCWKNKGESREMMSSGRITNKAASGKRSKNNNNNCHEKKRKIRRASGIPKSFMTTTTDPTAPGVLQDGSGDYVVPTIAMLAYTKGKKELPPFLPLSNPSPSSQEKRNIVETRRTITTCPICKDSMRDAVIIPCCGWSFCDPCVREALVDSDDHTCPQCHVKNQSPENLIPNVNLRKILGT</sequence>
<dbReference type="STRING" id="283909.R7TUM5"/>
<dbReference type="GO" id="GO:0016567">
    <property type="term" value="P:protein ubiquitination"/>
    <property type="evidence" value="ECO:0007669"/>
    <property type="project" value="InterPro"/>
</dbReference>
<gene>
    <name evidence="6" type="ORF">CAPTEDRAFT_219559</name>
</gene>
<dbReference type="CDD" id="cd16620">
    <property type="entry name" value="vRING-HC-C4C4_RBBP6"/>
    <property type="match status" value="1"/>
</dbReference>
<dbReference type="EMBL" id="KB309212">
    <property type="protein sequence ID" value="ELT95176.1"/>
    <property type="molecule type" value="Genomic_DNA"/>
</dbReference>
<dbReference type="EnsemblMetazoa" id="CapteT219559">
    <property type="protein sequence ID" value="CapteP219559"/>
    <property type="gene ID" value="CapteG219559"/>
</dbReference>
<keyword evidence="1 3" id="KW-0479">Metal-binding</keyword>
<dbReference type="Pfam" id="PF13923">
    <property type="entry name" value="zf-C3HC4_2"/>
    <property type="match status" value="1"/>
</dbReference>
<dbReference type="PANTHER" id="PTHR15439:SF0">
    <property type="entry name" value="CELL DIVISION CYCLE AND APOPTOSIS REGULATOR PROTEIN 1-RELATED"/>
    <property type="match status" value="1"/>
</dbReference>
<dbReference type="InterPro" id="IPR013083">
    <property type="entry name" value="Znf_RING/FYVE/PHD"/>
</dbReference>